<feature type="region of interest" description="Disordered" evidence="1">
    <location>
        <begin position="43"/>
        <end position="68"/>
    </location>
</feature>
<dbReference type="AlphaFoldDB" id="A0AAE1SF52"/>
<keyword evidence="3" id="KW-1185">Reference proteome</keyword>
<accession>A0AAE1SF52</accession>
<evidence type="ECO:0000256" key="1">
    <source>
        <dbReference type="SAM" id="MobiDB-lite"/>
    </source>
</evidence>
<feature type="compositionally biased region" description="Basic and acidic residues" evidence="1">
    <location>
        <begin position="46"/>
        <end position="64"/>
    </location>
</feature>
<sequence length="165" mass="18927">MSVLNQEGLCGGLNSWRLRSQLLHQNTLAEVIDCKSFNIPAAGSSFRKDDPEQEEAKMPNRDTAEPEEIAQDELPVSGIIGLIFWWEMFFILDNEAFHYYQPKEIRQRNGLAKPGNGSLRASRNYEKGTRSFVKVEIDLQIRLAPDHRKDKGLPTEILRPYLKAR</sequence>
<proteinExistence type="predicted"/>
<comment type="caution">
    <text evidence="2">The sequence shown here is derived from an EMBL/GenBank/DDBJ whole genome shotgun (WGS) entry which is preliminary data.</text>
</comment>
<evidence type="ECO:0000313" key="2">
    <source>
        <dbReference type="EMBL" id="KAK4368344.1"/>
    </source>
</evidence>
<reference evidence="2" key="1">
    <citation type="submission" date="2023-12" db="EMBL/GenBank/DDBJ databases">
        <title>Genome assembly of Anisodus tanguticus.</title>
        <authorList>
            <person name="Wang Y.-J."/>
        </authorList>
    </citation>
    <scope>NUCLEOTIDE SEQUENCE</scope>
    <source>
        <strain evidence="2">KB-2021</strain>
        <tissue evidence="2">Leaf</tissue>
    </source>
</reference>
<evidence type="ECO:0000313" key="3">
    <source>
        <dbReference type="Proteomes" id="UP001291623"/>
    </source>
</evidence>
<name>A0AAE1SF52_9SOLA</name>
<organism evidence="2 3">
    <name type="scientific">Anisodus tanguticus</name>
    <dbReference type="NCBI Taxonomy" id="243964"/>
    <lineage>
        <taxon>Eukaryota</taxon>
        <taxon>Viridiplantae</taxon>
        <taxon>Streptophyta</taxon>
        <taxon>Embryophyta</taxon>
        <taxon>Tracheophyta</taxon>
        <taxon>Spermatophyta</taxon>
        <taxon>Magnoliopsida</taxon>
        <taxon>eudicotyledons</taxon>
        <taxon>Gunneridae</taxon>
        <taxon>Pentapetalae</taxon>
        <taxon>asterids</taxon>
        <taxon>lamiids</taxon>
        <taxon>Solanales</taxon>
        <taxon>Solanaceae</taxon>
        <taxon>Solanoideae</taxon>
        <taxon>Hyoscyameae</taxon>
        <taxon>Anisodus</taxon>
    </lineage>
</organism>
<dbReference type="Proteomes" id="UP001291623">
    <property type="component" value="Unassembled WGS sequence"/>
</dbReference>
<protein>
    <submittedName>
        <fullName evidence="2">Uncharacterized protein</fullName>
    </submittedName>
</protein>
<dbReference type="EMBL" id="JAVYJV010000006">
    <property type="protein sequence ID" value="KAK4368344.1"/>
    <property type="molecule type" value="Genomic_DNA"/>
</dbReference>
<gene>
    <name evidence="2" type="ORF">RND71_012136</name>
</gene>